<dbReference type="EMBL" id="PQXL01000773">
    <property type="protein sequence ID" value="THV43987.1"/>
    <property type="molecule type" value="Genomic_DNA"/>
</dbReference>
<dbReference type="OrthoDB" id="3554254at2759"/>
<dbReference type="Proteomes" id="UP000308671">
    <property type="component" value="Unassembled WGS sequence"/>
</dbReference>
<feature type="compositionally biased region" description="Basic and acidic residues" evidence="1">
    <location>
        <begin position="148"/>
        <end position="171"/>
    </location>
</feature>
<feature type="region of interest" description="Disordered" evidence="1">
    <location>
        <begin position="1"/>
        <end position="182"/>
    </location>
</feature>
<feature type="compositionally biased region" description="Basic and acidic residues" evidence="1">
    <location>
        <begin position="18"/>
        <end position="35"/>
    </location>
</feature>
<feature type="compositionally biased region" description="Polar residues" evidence="1">
    <location>
        <begin position="98"/>
        <end position="108"/>
    </location>
</feature>
<accession>A0A4S8QGW0</accession>
<protein>
    <submittedName>
        <fullName evidence="2">Uncharacterized protein</fullName>
    </submittedName>
</protein>
<sequence>MKKYSSGLREQNGTTQREGQKDETGGSKLRYHEKPVYTTAQNLGPNLRQPKPSWDRYTLARIPQRMEFELSGENEANHQSGSNENTPLEQRSPPKPKATSTLTPPTSHNNHRIPKTRGYPTLPSRNVRKEDEFSTSQKYPRLSGHRAVAREHHRPIITDMQEPRRVPDSRSHKNQKNDSQPLVQIMKGRITFAKALG</sequence>
<comment type="caution">
    <text evidence="2">The sequence shown here is derived from an EMBL/GenBank/DDBJ whole genome shotgun (WGS) entry which is preliminary data.</text>
</comment>
<feature type="compositionally biased region" description="Polar residues" evidence="1">
    <location>
        <begin position="8"/>
        <end position="17"/>
    </location>
</feature>
<evidence type="ECO:0000256" key="1">
    <source>
        <dbReference type="SAM" id="MobiDB-lite"/>
    </source>
</evidence>
<evidence type="ECO:0000313" key="2">
    <source>
        <dbReference type="EMBL" id="THV43987.1"/>
    </source>
</evidence>
<gene>
    <name evidence="2" type="ORF">BGAL_0778g00020</name>
</gene>
<reference evidence="2 3" key="1">
    <citation type="submission" date="2017-12" db="EMBL/GenBank/DDBJ databases">
        <title>Comparative genomics of Botrytis spp.</title>
        <authorList>
            <person name="Valero-Jimenez C.A."/>
            <person name="Tapia P."/>
            <person name="Veloso J."/>
            <person name="Silva-Moreno E."/>
            <person name="Staats M."/>
            <person name="Valdes J.H."/>
            <person name="Van Kan J.A.L."/>
        </authorList>
    </citation>
    <scope>NUCLEOTIDE SEQUENCE [LARGE SCALE GENOMIC DNA]</scope>
    <source>
        <strain evidence="2 3">MUCL435</strain>
    </source>
</reference>
<keyword evidence="3" id="KW-1185">Reference proteome</keyword>
<organism evidence="2 3">
    <name type="scientific">Botrytis galanthina</name>
    <dbReference type="NCBI Taxonomy" id="278940"/>
    <lineage>
        <taxon>Eukaryota</taxon>
        <taxon>Fungi</taxon>
        <taxon>Dikarya</taxon>
        <taxon>Ascomycota</taxon>
        <taxon>Pezizomycotina</taxon>
        <taxon>Leotiomycetes</taxon>
        <taxon>Helotiales</taxon>
        <taxon>Sclerotiniaceae</taxon>
        <taxon>Botrytis</taxon>
    </lineage>
</organism>
<name>A0A4S8QGW0_9HELO</name>
<evidence type="ECO:0000313" key="3">
    <source>
        <dbReference type="Proteomes" id="UP000308671"/>
    </source>
</evidence>
<proteinExistence type="predicted"/>
<dbReference type="AlphaFoldDB" id="A0A4S8QGW0"/>
<feature type="compositionally biased region" description="Polar residues" evidence="1">
    <location>
        <begin position="77"/>
        <end position="89"/>
    </location>
</feature>